<feature type="signal peptide" evidence="1">
    <location>
        <begin position="1"/>
        <end position="24"/>
    </location>
</feature>
<name>W2CF97_9BACT</name>
<protein>
    <recommendedName>
        <fullName evidence="2">DUF6383 domain-containing protein</fullName>
    </recommendedName>
</protein>
<accession>W2CF97</accession>
<proteinExistence type="predicted"/>
<feature type="domain" description="DUF6383" evidence="2">
    <location>
        <begin position="1127"/>
        <end position="1200"/>
    </location>
</feature>
<feature type="chain" id="PRO_5004812604" description="DUF6383 domain-containing protein" evidence="1">
    <location>
        <begin position="25"/>
        <end position="1201"/>
    </location>
</feature>
<dbReference type="AlphaFoldDB" id="W2CF97"/>
<evidence type="ECO:0000313" key="4">
    <source>
        <dbReference type="Proteomes" id="UP000034982"/>
    </source>
</evidence>
<gene>
    <name evidence="3" type="ORF">T230_15280</name>
</gene>
<dbReference type="PATRIC" id="fig|1411022.3.peg.2070"/>
<organism evidence="3 4">
    <name type="scientific">Tannerella sp. oral taxon BU063 isolate Cell 1/3</name>
    <dbReference type="NCBI Taxonomy" id="1411022"/>
    <lineage>
        <taxon>Bacteria</taxon>
        <taxon>Pseudomonadati</taxon>
        <taxon>Bacteroidota</taxon>
        <taxon>Bacteroidia</taxon>
        <taxon>Bacteroidales</taxon>
        <taxon>Tannerellaceae</taxon>
        <taxon>Tannerella</taxon>
    </lineage>
</organism>
<evidence type="ECO:0000256" key="1">
    <source>
        <dbReference type="SAM" id="SignalP"/>
    </source>
</evidence>
<sequence length="1201" mass="136706">MNRKVFTLLAASFLLLLGAVGTSARPAWGDTLRYLPEGYGKGAYHLKVTFVGDSAVTDKFLIMDQNGYVTMADTNYIWNRNGATDSSFFKLRSSLWCVDVGRHENAGKVPAYKFMNKEFGTDLAFEYLPYLFTDTGATYYSDTMAKRYPGSIDKIIGQHDYPLVGGNLSRWRFSRTYNTVRLDTSQYLAIEVKPDYYMTFAVPKGTGDKIRLVVAHKNDLDTSAPFYKHELVRFTLMQAAPRVLTAHDFNTKMHQNPTEGPVQMLFDPDVTTGQINPLNQLLKATDVVAANRGKDNNYVYLNTTGGQYVTMSTSASGYHNGLGIRYPKIVTTGAPNDEQSQWRLVYYPSEDSLIINVKGYKNHVAYGDHRDAGNVDAYTASTHLRPYNNNLYTDEMVDFLIVRMQDLDRTTGDRVLTVAEAPANTRIHFGIKSCIVYDKDRTSVESNLYTIKDREGRYLVVPMYAGDLTPQWRRLESDNNEVIENANRTPSYQWFVTKVNDGSPISKIHLTNREFNNIRIEYVQVYNDYHLFKGVWHRIDENGLGRDYSPIMGKNYVNRAGFTVVPKPYRNDPYLGYKFFSKNPDDAAAIKEATDSLNWFAYAFNYLNKLSDGDHYLYVPQNNDESSTDSGLYVGKNKKTYFQLVVPDTLRREAYGVEKYGIGWNDNLLAKFNDPKDDNYIAQLKRWFYHLQVNDYWHFRQNENYVVMDDGLHYGQTPEQNANSRRLNKAKFYLRFTYEKDNRDYYALLDRIDISNFHYLTYVKGLSVTDTIKAYDWSHGSNRQNSFGVVVANVTEQAPMYLAAQPKTLGTFRVSTFALTHETEPLYRRFNSLDEGSVATDDPDTVAFYRAREPHHYLYEDAHSIHSATKKQNAAGYSNINFAGVENADVAIKNKDKDQVFQRHIDTDWAIYVDTAYVNRGTGHIKPQYLLVLKPERGWLGCPTCGERDMDRPYVYGRFLRNETDSARTDPQLGSQSAIRDRDYILPSNWDRLAFTPAIHASDTLYILNGRSIDDFRYEEKAPDGKPYLNYRKLYNSTQGIKKVPLNNNLHKDEVFSFRFRHQGGGNDKEFLIESESWNRNAGRVIGPTQGGWLKIQNDVLVISRGSYFDAIREAEVWNVRKTHKAPLANKEVSTTNVVVTAGVGNVTVQNASGKAVTVSNILGQTVAKAVLASDNETISAPQGIVVVSVEGENAVKAVVK</sequence>
<dbReference type="Pfam" id="PF19910">
    <property type="entry name" value="DUF6383"/>
    <property type="match status" value="1"/>
</dbReference>
<dbReference type="EMBL" id="AYYE01001258">
    <property type="protein sequence ID" value="ETK05929.1"/>
    <property type="molecule type" value="Genomic_DNA"/>
</dbReference>
<dbReference type="InterPro" id="IPR045963">
    <property type="entry name" value="DUF6383"/>
</dbReference>
<evidence type="ECO:0000259" key="2">
    <source>
        <dbReference type="Pfam" id="PF19910"/>
    </source>
</evidence>
<comment type="caution">
    <text evidence="3">The sequence shown here is derived from an EMBL/GenBank/DDBJ whole genome shotgun (WGS) entry which is preliminary data.</text>
</comment>
<dbReference type="Proteomes" id="UP000034982">
    <property type="component" value="Unassembled WGS sequence"/>
</dbReference>
<evidence type="ECO:0000313" key="3">
    <source>
        <dbReference type="EMBL" id="ETK05929.1"/>
    </source>
</evidence>
<keyword evidence="1" id="KW-0732">Signal</keyword>
<reference evidence="3 4" key="1">
    <citation type="submission" date="2013-11" db="EMBL/GenBank/DDBJ databases">
        <title>Single cell genomics of uncultured Tannerella BU063 (oral taxon 286).</title>
        <authorList>
            <person name="Beall C.J."/>
            <person name="Campbell A.G."/>
            <person name="Griffen A.L."/>
            <person name="Podar M."/>
            <person name="Leys E.J."/>
        </authorList>
    </citation>
    <scope>NUCLEOTIDE SEQUENCE [LARGE SCALE GENOMIC DNA]</scope>
    <source>
        <strain evidence="3">Cell 1/3</strain>
    </source>
</reference>